<dbReference type="EMBL" id="JAMZIH010006401">
    <property type="protein sequence ID" value="KAJ1673962.1"/>
    <property type="molecule type" value="Genomic_DNA"/>
</dbReference>
<protein>
    <submittedName>
        <fullName evidence="1">Uncharacterized protein</fullName>
    </submittedName>
</protein>
<reference evidence="1" key="1">
    <citation type="submission" date="2022-06" db="EMBL/GenBank/DDBJ databases">
        <title>Phylogenomic reconstructions and comparative analyses of Kickxellomycotina fungi.</title>
        <authorList>
            <person name="Reynolds N.K."/>
            <person name="Stajich J.E."/>
            <person name="Barry K."/>
            <person name="Grigoriev I.V."/>
            <person name="Crous P."/>
            <person name="Smith M.E."/>
        </authorList>
    </citation>
    <scope>NUCLEOTIDE SEQUENCE</scope>
    <source>
        <strain evidence="1">RSA 2271</strain>
    </source>
</reference>
<organism evidence="1 2">
    <name type="scientific">Spiromyces aspiralis</name>
    <dbReference type="NCBI Taxonomy" id="68401"/>
    <lineage>
        <taxon>Eukaryota</taxon>
        <taxon>Fungi</taxon>
        <taxon>Fungi incertae sedis</taxon>
        <taxon>Zoopagomycota</taxon>
        <taxon>Kickxellomycotina</taxon>
        <taxon>Kickxellomycetes</taxon>
        <taxon>Kickxellales</taxon>
        <taxon>Kickxellaceae</taxon>
        <taxon>Spiromyces</taxon>
    </lineage>
</organism>
<keyword evidence="2" id="KW-1185">Reference proteome</keyword>
<evidence type="ECO:0000313" key="1">
    <source>
        <dbReference type="EMBL" id="KAJ1673962.1"/>
    </source>
</evidence>
<gene>
    <name evidence="1" type="ORF">EV182_004238</name>
</gene>
<evidence type="ECO:0000313" key="2">
    <source>
        <dbReference type="Proteomes" id="UP001145114"/>
    </source>
</evidence>
<sequence length="195" mass="20627">MIKAATLILSAAAAAVSLVGMADADLRVVQPSKDVYVVANSTFPVLWDYDNGDKVPDRICIKITNKDGKPFPGTLAIACGLDVKDKKFEWSNVQDWVAPDWTLGIYDSDVSSSQSPNNDADKPLATSESFEIKPADTKEASNLKQSVDEKSSDKSASKDSESLLTSGAIPSINSPAAAMSAFAAVVAAGMFNSLY</sequence>
<dbReference type="Proteomes" id="UP001145114">
    <property type="component" value="Unassembled WGS sequence"/>
</dbReference>
<comment type="caution">
    <text evidence="1">The sequence shown here is derived from an EMBL/GenBank/DDBJ whole genome shotgun (WGS) entry which is preliminary data.</text>
</comment>
<accession>A0ACC1HFE8</accession>
<proteinExistence type="predicted"/>
<name>A0ACC1HFE8_9FUNG</name>